<dbReference type="Pfam" id="PF24536">
    <property type="entry name" value="NXPE4_C"/>
    <property type="match status" value="1"/>
</dbReference>
<dbReference type="Proteomes" id="UP000812440">
    <property type="component" value="Chromosome 7"/>
</dbReference>
<evidence type="ECO:0000256" key="1">
    <source>
        <dbReference type="ARBA" id="ARBA00005431"/>
    </source>
</evidence>
<protein>
    <recommendedName>
        <fullName evidence="2">NXPE C-terminal domain-containing protein</fullName>
    </recommendedName>
</protein>
<reference evidence="3" key="1">
    <citation type="thesis" date="2020" institute="ProQuest LLC" country="789 East Eisenhower Parkway, Ann Arbor, MI, USA">
        <title>Comparative Genomics and Chromosome Evolution.</title>
        <authorList>
            <person name="Mudd A.B."/>
        </authorList>
    </citation>
    <scope>NUCLEOTIDE SEQUENCE</scope>
    <source>
        <strain evidence="3">Female2</strain>
        <tissue evidence="3">Blood</tissue>
    </source>
</reference>
<dbReference type="SUPFAM" id="SSF81296">
    <property type="entry name" value="E set domains"/>
    <property type="match status" value="1"/>
</dbReference>
<dbReference type="EMBL" id="JAACNH010000008">
    <property type="protein sequence ID" value="KAG8434652.1"/>
    <property type="molecule type" value="Genomic_DNA"/>
</dbReference>
<keyword evidence="4" id="KW-1185">Reference proteome</keyword>
<dbReference type="PANTHER" id="PTHR16165:SF31">
    <property type="entry name" value="NXPE FAMILY MEMBER 4"/>
    <property type="match status" value="1"/>
</dbReference>
<gene>
    <name evidence="3" type="ORF">GDO86_012855</name>
</gene>
<organism evidence="3 4">
    <name type="scientific">Hymenochirus boettgeri</name>
    <name type="common">Congo dwarf clawed frog</name>
    <dbReference type="NCBI Taxonomy" id="247094"/>
    <lineage>
        <taxon>Eukaryota</taxon>
        <taxon>Metazoa</taxon>
        <taxon>Chordata</taxon>
        <taxon>Craniata</taxon>
        <taxon>Vertebrata</taxon>
        <taxon>Euteleostomi</taxon>
        <taxon>Amphibia</taxon>
        <taxon>Batrachia</taxon>
        <taxon>Anura</taxon>
        <taxon>Pipoidea</taxon>
        <taxon>Pipidae</taxon>
        <taxon>Pipinae</taxon>
        <taxon>Hymenochirus</taxon>
    </lineage>
</organism>
<dbReference type="InterPro" id="IPR057106">
    <property type="entry name" value="NXPE4_C"/>
</dbReference>
<sequence>MEPNEKETQLQKEINKIFSEIDNKIPKIIFTHIDNTTKAHNSKAFIIDRKDNYCVGDSLIVQVDMFDYLGRKKTYGGDLMMARIFSPEIKAGASGKVYDLGNGSYHIHFTFFWEGTVQISILLIHPSEGVSALWQARNKGHGYVSYRGHFVKDGQEAKVTCGFEPNRKLELCEYSDVKEEEYFYCERPMNMPCGSLVHVMSDFIDSHSYLSGLEKKLFIKSNIRVEIPKDFATISVSQCNNSVNNEMNKCSPGMKYNYPNGYFYQNWWNHLSCKVSRYRSMDDINECIKGKSLYLRGDSTMRQWMTYLSNHVESLKRFNLYNANGSNTCLYLDMGRNIKIEWRRHANPYILPIFHPSKDEFTISNQIDQSLGNQNTVFVFTLGMHFRLFPIKHYIRRLLNIRRAIENLHLRSPETIVVVKAENTSEMSERVEMLSDFHGYLQYSIMMNIFQGLNIALVDAWDMTNAIACEKTHPDEDVIANEVDFLLSYLC</sequence>
<name>A0A8T2IRQ9_9PIPI</name>
<evidence type="ECO:0000313" key="4">
    <source>
        <dbReference type="Proteomes" id="UP000812440"/>
    </source>
</evidence>
<dbReference type="PANTHER" id="PTHR16165">
    <property type="entry name" value="NXPE FAMILY MEMBER"/>
    <property type="match status" value="1"/>
</dbReference>
<comment type="similarity">
    <text evidence="1">Belongs to the NXPE family.</text>
</comment>
<dbReference type="InterPro" id="IPR026845">
    <property type="entry name" value="NXPH/NXPE"/>
</dbReference>
<evidence type="ECO:0000259" key="2">
    <source>
        <dbReference type="Pfam" id="PF24536"/>
    </source>
</evidence>
<feature type="domain" description="NXPE C-terminal" evidence="2">
    <location>
        <begin position="268"/>
        <end position="491"/>
    </location>
</feature>
<dbReference type="AlphaFoldDB" id="A0A8T2IRQ9"/>
<dbReference type="Pfam" id="PF06312">
    <property type="entry name" value="Neurexophilin"/>
    <property type="match status" value="1"/>
</dbReference>
<dbReference type="OrthoDB" id="2112051at2759"/>
<evidence type="ECO:0000313" key="3">
    <source>
        <dbReference type="EMBL" id="KAG8434652.1"/>
    </source>
</evidence>
<accession>A0A8T2IRQ9</accession>
<comment type="caution">
    <text evidence="3">The sequence shown here is derived from an EMBL/GenBank/DDBJ whole genome shotgun (WGS) entry which is preliminary data.</text>
</comment>
<dbReference type="InterPro" id="IPR014756">
    <property type="entry name" value="Ig_E-set"/>
</dbReference>
<proteinExistence type="inferred from homology"/>